<proteinExistence type="predicted"/>
<keyword evidence="3" id="KW-1185">Reference proteome</keyword>
<accession>A0A843TKK6</accession>
<name>A0A843TKK6_COLES</name>
<dbReference type="AlphaFoldDB" id="A0A843TKK6"/>
<organism evidence="2 3">
    <name type="scientific">Colocasia esculenta</name>
    <name type="common">Wild taro</name>
    <name type="synonym">Arum esculentum</name>
    <dbReference type="NCBI Taxonomy" id="4460"/>
    <lineage>
        <taxon>Eukaryota</taxon>
        <taxon>Viridiplantae</taxon>
        <taxon>Streptophyta</taxon>
        <taxon>Embryophyta</taxon>
        <taxon>Tracheophyta</taxon>
        <taxon>Spermatophyta</taxon>
        <taxon>Magnoliopsida</taxon>
        <taxon>Liliopsida</taxon>
        <taxon>Araceae</taxon>
        <taxon>Aroideae</taxon>
        <taxon>Colocasieae</taxon>
        <taxon>Colocasia</taxon>
    </lineage>
</organism>
<protein>
    <submittedName>
        <fullName evidence="2">Uncharacterized protein</fullName>
    </submittedName>
</protein>
<feature type="region of interest" description="Disordered" evidence="1">
    <location>
        <begin position="169"/>
        <end position="206"/>
    </location>
</feature>
<comment type="caution">
    <text evidence="2">The sequence shown here is derived from an EMBL/GenBank/DDBJ whole genome shotgun (WGS) entry which is preliminary data.</text>
</comment>
<feature type="compositionally biased region" description="Pro residues" evidence="1">
    <location>
        <begin position="170"/>
        <end position="182"/>
    </location>
</feature>
<evidence type="ECO:0000256" key="1">
    <source>
        <dbReference type="SAM" id="MobiDB-lite"/>
    </source>
</evidence>
<evidence type="ECO:0000313" key="3">
    <source>
        <dbReference type="Proteomes" id="UP000652761"/>
    </source>
</evidence>
<reference evidence="2" key="1">
    <citation type="submission" date="2017-07" db="EMBL/GenBank/DDBJ databases">
        <title>Taro Niue Genome Assembly and Annotation.</title>
        <authorList>
            <person name="Atibalentja N."/>
            <person name="Keating K."/>
            <person name="Fields C.J."/>
        </authorList>
    </citation>
    <scope>NUCLEOTIDE SEQUENCE</scope>
    <source>
        <strain evidence="2">Niue_2</strain>
        <tissue evidence="2">Leaf</tissue>
    </source>
</reference>
<gene>
    <name evidence="2" type="ORF">Taro_003752</name>
</gene>
<dbReference type="EMBL" id="NMUH01000098">
    <property type="protein sequence ID" value="MQL71421.1"/>
    <property type="molecule type" value="Genomic_DNA"/>
</dbReference>
<evidence type="ECO:0000313" key="2">
    <source>
        <dbReference type="EMBL" id="MQL71421.1"/>
    </source>
</evidence>
<dbReference type="OrthoDB" id="420380at2759"/>
<sequence>MVVCVARDGYNRRVDTKACSATSGHEYRAGDPRGDRTCCSTEQRKRRRAASFLLLPSCLTVAHLAGDSSGGGGGGGAAGWRRHCSRAAAAAGARAAAAGVGSGSRGTSSSSTSRRWWLGQQAAVASQQATAAAAGASSGSGGWCRRRLGKVKRPGQRWLLLREVRRVAAPSPPPSLPLPPAVGEPGRGGGWRRCSGQPRQGQHRPRRLGTEECDYLKAIARPRLQISTVVDTETGKATASTSSGAPFNGRADSCKSLLKEGSRLRRQRAVCGVPTQVALHPSHPPAPPPEVPSLADAAASAVGAPRRLAAGRSTSAPPHATAVASSSLFLFSSLSSEGGFHHRRRLCKEYGRSRILRARAGWLGMGRNEETARDRTRALPSPPLHLAGGATTAPLAVHRDYSLPINVDDDEDDADADDDDLDLEFTAAARASRRSYAEEDDRRRGMGTSGFA</sequence>
<dbReference type="Proteomes" id="UP000652761">
    <property type="component" value="Unassembled WGS sequence"/>
</dbReference>
<feature type="region of interest" description="Disordered" evidence="1">
    <location>
        <begin position="431"/>
        <end position="452"/>
    </location>
</feature>
<feature type="compositionally biased region" description="Basic and acidic residues" evidence="1">
    <location>
        <begin position="435"/>
        <end position="444"/>
    </location>
</feature>